<protein>
    <recommendedName>
        <fullName evidence="5">Ricin B lectin domain-containing protein</fullName>
    </recommendedName>
</protein>
<feature type="compositionally biased region" description="Low complexity" evidence="1">
    <location>
        <begin position="176"/>
        <end position="201"/>
    </location>
</feature>
<reference evidence="3 4" key="1">
    <citation type="submission" date="2020-03" db="EMBL/GenBank/DDBJ databases">
        <title>Draft Genome Sequence of Cudoniella acicularis.</title>
        <authorList>
            <person name="Buettner E."/>
            <person name="Kellner H."/>
        </authorList>
    </citation>
    <scope>NUCLEOTIDE SEQUENCE [LARGE SCALE GENOMIC DNA]</scope>
    <source>
        <strain evidence="3 4">DSM 108380</strain>
    </source>
</reference>
<keyword evidence="2" id="KW-0472">Membrane</keyword>
<feature type="transmembrane region" description="Helical" evidence="2">
    <location>
        <begin position="236"/>
        <end position="257"/>
    </location>
</feature>
<evidence type="ECO:0000256" key="1">
    <source>
        <dbReference type="SAM" id="MobiDB-lite"/>
    </source>
</evidence>
<evidence type="ECO:0000313" key="3">
    <source>
        <dbReference type="EMBL" id="KAF4633731.1"/>
    </source>
</evidence>
<comment type="caution">
    <text evidence="3">The sequence shown here is derived from an EMBL/GenBank/DDBJ whole genome shotgun (WGS) entry which is preliminary data.</text>
</comment>
<keyword evidence="2" id="KW-1133">Transmembrane helix</keyword>
<dbReference type="Proteomes" id="UP000566819">
    <property type="component" value="Unassembled WGS sequence"/>
</dbReference>
<dbReference type="AlphaFoldDB" id="A0A8H4W517"/>
<keyword evidence="2" id="KW-0812">Transmembrane</keyword>
<keyword evidence="4" id="KW-1185">Reference proteome</keyword>
<evidence type="ECO:0000256" key="2">
    <source>
        <dbReference type="SAM" id="Phobius"/>
    </source>
</evidence>
<feature type="compositionally biased region" description="Low complexity" evidence="1">
    <location>
        <begin position="210"/>
        <end position="227"/>
    </location>
</feature>
<organism evidence="3 4">
    <name type="scientific">Cudoniella acicularis</name>
    <dbReference type="NCBI Taxonomy" id="354080"/>
    <lineage>
        <taxon>Eukaryota</taxon>
        <taxon>Fungi</taxon>
        <taxon>Dikarya</taxon>
        <taxon>Ascomycota</taxon>
        <taxon>Pezizomycotina</taxon>
        <taxon>Leotiomycetes</taxon>
        <taxon>Helotiales</taxon>
        <taxon>Tricladiaceae</taxon>
        <taxon>Cudoniella</taxon>
    </lineage>
</organism>
<dbReference type="EMBL" id="JAAMPI010000236">
    <property type="protein sequence ID" value="KAF4633731.1"/>
    <property type="molecule type" value="Genomic_DNA"/>
</dbReference>
<name>A0A8H4W517_9HELO</name>
<evidence type="ECO:0008006" key="5">
    <source>
        <dbReference type="Google" id="ProtNLM"/>
    </source>
</evidence>
<evidence type="ECO:0000313" key="4">
    <source>
        <dbReference type="Proteomes" id="UP000566819"/>
    </source>
</evidence>
<sequence>MANLNPNSWYQVTLKNDPQVMVGTSLYKNGQQGAVFFQLMNDTNTAEWFQLFPYNSSTYVLRTRDSGPTGYLGVNIGAPESTAGTVNEGNTVPIMANSTVADASMFWQISPWLDGTFFLTNGANGSDWHLTVQSNSLMIMSSNITPQVDAQSFNFKVLGEINDARYSSLILPSAFSTSTSTSTSTSSSASTSASTSASISANDLPANTQAPSPISSSTSISSAPPTSHGSSPSTNVAIGVSIGAIVVIAALCIGFFLSQRWKMRGRILETQELSENLPPKELYIDERRMEMEAEIPQWELPAAVPPPFHENGKFGSAELPVANS</sequence>
<gene>
    <name evidence="3" type="ORF">G7Y89_g4381</name>
</gene>
<accession>A0A8H4W517</accession>
<proteinExistence type="predicted"/>
<feature type="region of interest" description="Disordered" evidence="1">
    <location>
        <begin position="176"/>
        <end position="232"/>
    </location>
</feature>
<dbReference type="OrthoDB" id="4158815at2759"/>